<keyword evidence="1" id="KW-0732">Signal</keyword>
<evidence type="ECO:0000256" key="1">
    <source>
        <dbReference type="SAM" id="SignalP"/>
    </source>
</evidence>
<sequence>MSLVLSMTSAAICLGISALGGMVAAKQALDARCGTDATELDPVQTRFNDRTLLIKTLEEHGFTVQQEEDGILTVHTSAGSLRYYQPQEGEAFWVQPFDLKSQEELDAHEAELTEEYMVNVQKSTYLLLKQRLKERQDMELESEAVLEDQSILLTINVS</sequence>
<protein>
    <recommendedName>
        <fullName evidence="4">DUF1257 domain-containing protein</fullName>
    </recommendedName>
</protein>
<name>A0ABR9R3P6_9FIRM</name>
<dbReference type="Proteomes" id="UP000768567">
    <property type="component" value="Unassembled WGS sequence"/>
</dbReference>
<evidence type="ECO:0000313" key="3">
    <source>
        <dbReference type="Proteomes" id="UP000768567"/>
    </source>
</evidence>
<feature type="chain" id="PRO_5046542035" description="DUF1257 domain-containing protein" evidence="1">
    <location>
        <begin position="21"/>
        <end position="158"/>
    </location>
</feature>
<gene>
    <name evidence="2" type="ORF">INF35_08175</name>
</gene>
<evidence type="ECO:0008006" key="4">
    <source>
        <dbReference type="Google" id="ProtNLM"/>
    </source>
</evidence>
<accession>A0ABR9R3P6</accession>
<feature type="signal peptide" evidence="1">
    <location>
        <begin position="1"/>
        <end position="20"/>
    </location>
</feature>
<keyword evidence="3" id="KW-1185">Reference proteome</keyword>
<reference evidence="2 3" key="1">
    <citation type="submission" date="2020-10" db="EMBL/GenBank/DDBJ databases">
        <title>ChiBAC.</title>
        <authorList>
            <person name="Zenner C."/>
            <person name="Hitch T.C.A."/>
            <person name="Clavel T."/>
        </authorList>
    </citation>
    <scope>NUCLEOTIDE SEQUENCE [LARGE SCALE GENOMIC DNA]</scope>
    <source>
        <strain evidence="2 3">DSM 109015</strain>
    </source>
</reference>
<evidence type="ECO:0000313" key="2">
    <source>
        <dbReference type="EMBL" id="MBE5037759.1"/>
    </source>
</evidence>
<proteinExistence type="predicted"/>
<organism evidence="2 3">
    <name type="scientific">Gemmiger gallinarum</name>
    <dbReference type="NCBI Taxonomy" id="2779354"/>
    <lineage>
        <taxon>Bacteria</taxon>
        <taxon>Bacillati</taxon>
        <taxon>Bacillota</taxon>
        <taxon>Clostridia</taxon>
        <taxon>Eubacteriales</taxon>
        <taxon>Gemmiger</taxon>
    </lineage>
</organism>
<dbReference type="EMBL" id="JADCKC010000002">
    <property type="protein sequence ID" value="MBE5037759.1"/>
    <property type="molecule type" value="Genomic_DNA"/>
</dbReference>
<comment type="caution">
    <text evidence="2">The sequence shown here is derived from an EMBL/GenBank/DDBJ whole genome shotgun (WGS) entry which is preliminary data.</text>
</comment>
<dbReference type="RefSeq" id="WP_193501346.1">
    <property type="nucleotide sequence ID" value="NZ_JADCKC010000002.1"/>
</dbReference>